<dbReference type="EMBL" id="CAVLEF010000279">
    <property type="protein sequence ID" value="CAK1554859.1"/>
    <property type="molecule type" value="Genomic_DNA"/>
</dbReference>
<accession>A0AAV1JZT1</accession>
<sequence length="98" mass="10951">MLGIDNRRQFALPSDKVKKTCLQSTFFNYRFVCSYSPRRKPINIAPPLFSSAPTLDDGDDSSGRCLPTVGITRAIGFHISPKRMDDPPADWFVERGSA</sequence>
<name>A0AAV1JZT1_9NEOP</name>
<protein>
    <submittedName>
        <fullName evidence="1">Uncharacterized protein</fullName>
    </submittedName>
</protein>
<dbReference type="Proteomes" id="UP001497472">
    <property type="component" value="Unassembled WGS sequence"/>
</dbReference>
<dbReference type="AlphaFoldDB" id="A0AAV1JZT1"/>
<keyword evidence="2" id="KW-1185">Reference proteome</keyword>
<evidence type="ECO:0000313" key="2">
    <source>
        <dbReference type="Proteomes" id="UP001497472"/>
    </source>
</evidence>
<comment type="caution">
    <text evidence="1">The sequence shown here is derived from an EMBL/GenBank/DDBJ whole genome shotgun (WGS) entry which is preliminary data.</text>
</comment>
<gene>
    <name evidence="1" type="ORF">LNINA_LOCUS13718</name>
</gene>
<organism evidence="1 2">
    <name type="scientific">Leptosia nina</name>
    <dbReference type="NCBI Taxonomy" id="320188"/>
    <lineage>
        <taxon>Eukaryota</taxon>
        <taxon>Metazoa</taxon>
        <taxon>Ecdysozoa</taxon>
        <taxon>Arthropoda</taxon>
        <taxon>Hexapoda</taxon>
        <taxon>Insecta</taxon>
        <taxon>Pterygota</taxon>
        <taxon>Neoptera</taxon>
        <taxon>Endopterygota</taxon>
        <taxon>Lepidoptera</taxon>
        <taxon>Glossata</taxon>
        <taxon>Ditrysia</taxon>
        <taxon>Papilionoidea</taxon>
        <taxon>Pieridae</taxon>
        <taxon>Pierinae</taxon>
        <taxon>Leptosia</taxon>
    </lineage>
</organism>
<proteinExistence type="predicted"/>
<reference evidence="1 2" key="1">
    <citation type="submission" date="2023-11" db="EMBL/GenBank/DDBJ databases">
        <authorList>
            <person name="Okamura Y."/>
        </authorList>
    </citation>
    <scope>NUCLEOTIDE SEQUENCE [LARGE SCALE GENOMIC DNA]</scope>
</reference>
<evidence type="ECO:0000313" key="1">
    <source>
        <dbReference type="EMBL" id="CAK1554859.1"/>
    </source>
</evidence>